<protein>
    <submittedName>
        <fullName evidence="1">Uncharacterized protein</fullName>
    </submittedName>
</protein>
<gene>
    <name evidence="1" type="ORF">GPX89_41640</name>
</gene>
<sequence length="51" mass="5552">MTIRESRAAALFETMGRDPRLDATALQTVGLQGWDGFTLAVVGWVISVGMR</sequence>
<comment type="caution">
    <text evidence="1">The sequence shown here is derived from an EMBL/GenBank/DDBJ whole genome shotgun (WGS) entry which is preliminary data.</text>
</comment>
<dbReference type="InterPro" id="IPR029063">
    <property type="entry name" value="SAM-dependent_MTases_sf"/>
</dbReference>
<organism evidence="1 2">
    <name type="scientific">Nocardia terrae</name>
    <dbReference type="NCBI Taxonomy" id="2675851"/>
    <lineage>
        <taxon>Bacteria</taxon>
        <taxon>Bacillati</taxon>
        <taxon>Actinomycetota</taxon>
        <taxon>Actinomycetes</taxon>
        <taxon>Mycobacteriales</taxon>
        <taxon>Nocardiaceae</taxon>
        <taxon>Nocardia</taxon>
    </lineage>
</organism>
<reference evidence="1 2" key="1">
    <citation type="submission" date="2019-12" db="EMBL/GenBank/DDBJ databases">
        <title>Nocardia sp. nov. ET3-3 isolated from soil.</title>
        <authorList>
            <person name="Kanchanasin P."/>
            <person name="Tanasupawat S."/>
            <person name="Yuki M."/>
            <person name="Kudo T."/>
        </authorList>
    </citation>
    <scope>NUCLEOTIDE SEQUENCE [LARGE SCALE GENOMIC DNA]</scope>
    <source>
        <strain evidence="1 2">ET3-3</strain>
    </source>
</reference>
<dbReference type="Proteomes" id="UP000466794">
    <property type="component" value="Unassembled WGS sequence"/>
</dbReference>
<proteinExistence type="predicted"/>
<evidence type="ECO:0000313" key="2">
    <source>
        <dbReference type="Proteomes" id="UP000466794"/>
    </source>
</evidence>
<dbReference type="AlphaFoldDB" id="A0A7K1VAU4"/>
<dbReference type="Gene3D" id="3.40.50.150">
    <property type="entry name" value="Vaccinia Virus protein VP39"/>
    <property type="match status" value="1"/>
</dbReference>
<dbReference type="EMBL" id="WRPP01000015">
    <property type="protein sequence ID" value="MVU83726.1"/>
    <property type="molecule type" value="Genomic_DNA"/>
</dbReference>
<accession>A0A7K1VAU4</accession>
<evidence type="ECO:0000313" key="1">
    <source>
        <dbReference type="EMBL" id="MVU83726.1"/>
    </source>
</evidence>
<name>A0A7K1VAU4_9NOCA</name>
<keyword evidence="2" id="KW-1185">Reference proteome</keyword>